<feature type="transmembrane region" description="Helical" evidence="6">
    <location>
        <begin position="224"/>
        <end position="247"/>
    </location>
</feature>
<evidence type="ECO:0000256" key="4">
    <source>
        <dbReference type="ARBA" id="ARBA00022989"/>
    </source>
</evidence>
<dbReference type="InterPro" id="IPR002781">
    <property type="entry name" value="TM_pro_TauE-like"/>
</dbReference>
<feature type="transmembrane region" description="Helical" evidence="6">
    <location>
        <begin position="107"/>
        <end position="126"/>
    </location>
</feature>
<comment type="similarity">
    <text evidence="2 6">Belongs to the 4-toluene sulfonate uptake permease (TSUP) (TC 2.A.102) family.</text>
</comment>
<evidence type="ECO:0000256" key="5">
    <source>
        <dbReference type="ARBA" id="ARBA00023136"/>
    </source>
</evidence>
<evidence type="ECO:0000313" key="8">
    <source>
        <dbReference type="Proteomes" id="UP000032568"/>
    </source>
</evidence>
<keyword evidence="8" id="KW-1185">Reference proteome</keyword>
<protein>
    <recommendedName>
        <fullName evidence="6">Probable membrane transporter protein</fullName>
    </recommendedName>
</protein>
<reference evidence="7 8" key="2">
    <citation type="journal article" date="2022" name="Mar. Drugs">
        <title>Bioassay-Guided Fractionation Leads to the Detection of Cholic Acid Generated by the Rare Thalassomonas sp.</title>
        <authorList>
            <person name="Pheiffer F."/>
            <person name="Schneider Y.K."/>
            <person name="Hansen E.H."/>
            <person name="Andersen J.H."/>
            <person name="Isaksson J."/>
            <person name="Busche T."/>
            <person name="R C."/>
            <person name="Kalinowski J."/>
            <person name="Zyl L.V."/>
            <person name="Trindade M."/>
        </authorList>
    </citation>
    <scope>NUCLEOTIDE SEQUENCE [LARGE SCALE GENOMIC DNA]</scope>
    <source>
        <strain evidence="7 8">A5K-106</strain>
    </source>
</reference>
<dbReference type="AlphaFoldDB" id="A0AAE9YQQ4"/>
<evidence type="ECO:0000256" key="6">
    <source>
        <dbReference type="RuleBase" id="RU363041"/>
    </source>
</evidence>
<keyword evidence="6" id="KW-1003">Cell membrane</keyword>
<evidence type="ECO:0000256" key="1">
    <source>
        <dbReference type="ARBA" id="ARBA00004141"/>
    </source>
</evidence>
<name>A0AAE9YQQ4_9GAMM</name>
<accession>A0AAE9YQQ4</accession>
<reference evidence="7 8" key="1">
    <citation type="journal article" date="2015" name="Genome Announc.">
        <title>Draft Genome Sequences of Marine Isolates of Thalassomonas viridans and Thalassomonas actiniarum.</title>
        <authorList>
            <person name="Olonade I."/>
            <person name="van Zyl L.J."/>
            <person name="Trindade M."/>
        </authorList>
    </citation>
    <scope>NUCLEOTIDE SEQUENCE [LARGE SCALE GENOMIC DNA]</scope>
    <source>
        <strain evidence="7 8">A5K-106</strain>
    </source>
</reference>
<evidence type="ECO:0000256" key="3">
    <source>
        <dbReference type="ARBA" id="ARBA00022692"/>
    </source>
</evidence>
<proteinExistence type="inferred from homology"/>
<feature type="transmembrane region" description="Helical" evidence="6">
    <location>
        <begin position="182"/>
        <end position="204"/>
    </location>
</feature>
<dbReference type="Proteomes" id="UP000032568">
    <property type="component" value="Chromosome"/>
</dbReference>
<evidence type="ECO:0000256" key="2">
    <source>
        <dbReference type="ARBA" id="ARBA00009142"/>
    </source>
</evidence>
<dbReference type="RefSeq" id="WP_152646559.1">
    <property type="nucleotide sequence ID" value="NZ_CP059735.1"/>
</dbReference>
<feature type="transmembrane region" description="Helical" evidence="6">
    <location>
        <begin position="51"/>
        <end position="72"/>
    </location>
</feature>
<dbReference type="EMBL" id="CP059735">
    <property type="protein sequence ID" value="WDD97817.1"/>
    <property type="molecule type" value="Genomic_DNA"/>
</dbReference>
<dbReference type="PANTHER" id="PTHR43483">
    <property type="entry name" value="MEMBRANE TRANSPORTER PROTEIN HI_0806-RELATED"/>
    <property type="match status" value="1"/>
</dbReference>
<feature type="transmembrane region" description="Helical" evidence="6">
    <location>
        <begin position="259"/>
        <end position="278"/>
    </location>
</feature>
<keyword evidence="3 6" id="KW-0812">Transmembrane</keyword>
<evidence type="ECO:0000313" key="7">
    <source>
        <dbReference type="EMBL" id="WDD97817.1"/>
    </source>
</evidence>
<comment type="subcellular location">
    <subcellularLocation>
        <location evidence="6">Cell membrane</location>
        <topology evidence="6">Multi-pass membrane protein</topology>
    </subcellularLocation>
    <subcellularLocation>
        <location evidence="1">Membrane</location>
        <topology evidence="1">Multi-pass membrane protein</topology>
    </subcellularLocation>
</comment>
<keyword evidence="5 6" id="KW-0472">Membrane</keyword>
<feature type="transmembrane region" description="Helical" evidence="6">
    <location>
        <begin position="6"/>
        <end position="39"/>
    </location>
</feature>
<feature type="transmembrane region" description="Helical" evidence="6">
    <location>
        <begin position="78"/>
        <end position="100"/>
    </location>
</feature>
<dbReference type="PANTHER" id="PTHR43483:SF3">
    <property type="entry name" value="MEMBRANE TRANSPORTER PROTEIN HI_0806-RELATED"/>
    <property type="match status" value="1"/>
</dbReference>
<dbReference type="GO" id="GO:0005886">
    <property type="term" value="C:plasma membrane"/>
    <property type="evidence" value="ECO:0007669"/>
    <property type="project" value="UniProtKB-SubCell"/>
</dbReference>
<dbReference type="Pfam" id="PF01925">
    <property type="entry name" value="TauE"/>
    <property type="match status" value="1"/>
</dbReference>
<feature type="transmembrane region" description="Helical" evidence="6">
    <location>
        <begin position="146"/>
        <end position="170"/>
    </location>
</feature>
<dbReference type="KEGG" id="tact:SG35_021330"/>
<sequence length="279" mass="29532">MNPEFILPLVLLGCVVGFMAGLLGIGGGGIMVPVLTGLFLAQGVMIEQVVHLALGTSMASIIMTSLSSSLAHHKHRNINWFVVKGFSPGVVLGAFIMTFIAAKLSGIYLVTIFSLFMAYVAVQMFLNKKPGPSRTMPSKKGLFFAGSGIGGISSLVSIGGGSLTVPYLLWHNIDIKKAIATSAAIGLPISIAGSLGYLANGYLLPLELAQSAIQHSGLEYRLGFIYAPAVLLISVCSFFTAPLGAKLVHRLPVALLKKIFALLLFFLSVKMFCTLWSAL</sequence>
<keyword evidence="4 6" id="KW-1133">Transmembrane helix</keyword>
<organism evidence="7 8">
    <name type="scientific">Thalassomonas actiniarum</name>
    <dbReference type="NCBI Taxonomy" id="485447"/>
    <lineage>
        <taxon>Bacteria</taxon>
        <taxon>Pseudomonadati</taxon>
        <taxon>Pseudomonadota</taxon>
        <taxon>Gammaproteobacteria</taxon>
        <taxon>Alteromonadales</taxon>
        <taxon>Colwelliaceae</taxon>
        <taxon>Thalassomonas</taxon>
    </lineage>
</organism>
<gene>
    <name evidence="7" type="ORF">SG35_021330</name>
</gene>